<evidence type="ECO:0000313" key="1">
    <source>
        <dbReference type="EMBL" id="KAF7125757.1"/>
    </source>
</evidence>
<keyword evidence="2" id="KW-1185">Reference proteome</keyword>
<protein>
    <submittedName>
        <fullName evidence="1">Uncharacterized protein</fullName>
    </submittedName>
</protein>
<organism evidence="1 2">
    <name type="scientific">Aspergillus hiratsukae</name>
    <dbReference type="NCBI Taxonomy" id="1194566"/>
    <lineage>
        <taxon>Eukaryota</taxon>
        <taxon>Fungi</taxon>
        <taxon>Dikarya</taxon>
        <taxon>Ascomycota</taxon>
        <taxon>Pezizomycotina</taxon>
        <taxon>Eurotiomycetes</taxon>
        <taxon>Eurotiomycetidae</taxon>
        <taxon>Eurotiales</taxon>
        <taxon>Aspergillaceae</taxon>
        <taxon>Aspergillus</taxon>
        <taxon>Aspergillus subgen. Fumigati</taxon>
    </lineage>
</organism>
<gene>
    <name evidence="1" type="ORF">CNMCM5793_002050</name>
</gene>
<reference evidence="1" key="1">
    <citation type="submission" date="2020-06" db="EMBL/GenBank/DDBJ databases">
        <title>Draft genome sequences of strains closely related to Aspergillus parafelis and Aspergillus hiratsukae.</title>
        <authorList>
            <person name="Dos Santos R.A.C."/>
            <person name="Rivero-Menendez O."/>
            <person name="Steenwyk J.L."/>
            <person name="Mead M.E."/>
            <person name="Goldman G.H."/>
            <person name="Alastruey-Izquierdo A."/>
            <person name="Rokas A."/>
        </authorList>
    </citation>
    <scope>NUCLEOTIDE SEQUENCE</scope>
    <source>
        <strain evidence="1">CNM-CM5793</strain>
    </source>
</reference>
<accession>A0A8H6PC36</accession>
<sequence>MASLQKIVLDEGEGVTPNHGDQVTCTFASLTAAGQPIPMYVRRYPLFILILTVSGRRQADLEFPSAGNAITVLLAVVGPQNKLSEETMAILQLGFQFFISRLKSMKKGELAQILNEDIEGAKRSNSDFCLHVELKEVVRLPDGHAPRSADRRPLPEDKADGAAPTYLDLRLFRG</sequence>
<proteinExistence type="predicted"/>
<dbReference type="AlphaFoldDB" id="A0A8H6PC36"/>
<comment type="caution">
    <text evidence="1">The sequence shown here is derived from an EMBL/GenBank/DDBJ whole genome shotgun (WGS) entry which is preliminary data.</text>
</comment>
<evidence type="ECO:0000313" key="2">
    <source>
        <dbReference type="Proteomes" id="UP000630445"/>
    </source>
</evidence>
<dbReference type="EMBL" id="JACBAD010001967">
    <property type="protein sequence ID" value="KAF7125757.1"/>
    <property type="molecule type" value="Genomic_DNA"/>
</dbReference>
<dbReference type="Proteomes" id="UP000630445">
    <property type="component" value="Unassembled WGS sequence"/>
</dbReference>
<name>A0A8H6PC36_9EURO</name>